<comment type="PTM">
    <text evidence="4">Autoproteolytically processed. The inactive tetrameric zymogen termed p46 autoprocesses to a smaller form termed p41, which is active only during spore germination.</text>
</comment>
<protein>
    <recommendedName>
        <fullName evidence="4">Germination protease</fullName>
        <ecNumber evidence="4">3.4.24.78</ecNumber>
    </recommendedName>
    <alternativeName>
        <fullName evidence="4">GPR endopeptidase</fullName>
    </alternativeName>
    <alternativeName>
        <fullName evidence="4">Germination proteinase</fullName>
    </alternativeName>
    <alternativeName>
        <fullName evidence="4">Spore protease</fullName>
    </alternativeName>
</protein>
<dbReference type="SUPFAM" id="SSF53163">
    <property type="entry name" value="HybD-like"/>
    <property type="match status" value="1"/>
</dbReference>
<evidence type="ECO:0000256" key="4">
    <source>
        <dbReference type="HAMAP-Rule" id="MF_00626"/>
    </source>
</evidence>
<dbReference type="NCBIfam" id="TIGR01441">
    <property type="entry name" value="GPR"/>
    <property type="match status" value="1"/>
</dbReference>
<keyword evidence="3 4" id="KW-0865">Zymogen</keyword>
<dbReference type="PIRSF" id="PIRSF019549">
    <property type="entry name" value="Peptidase_A25"/>
    <property type="match status" value="1"/>
</dbReference>
<dbReference type="GO" id="GO:0006508">
    <property type="term" value="P:proteolysis"/>
    <property type="evidence" value="ECO:0007669"/>
    <property type="project" value="UniProtKB-UniRule"/>
</dbReference>
<dbReference type="HAMAP" id="MF_00626">
    <property type="entry name" value="Germination_prot"/>
    <property type="match status" value="1"/>
</dbReference>
<evidence type="ECO:0000256" key="2">
    <source>
        <dbReference type="ARBA" id="ARBA00022801"/>
    </source>
</evidence>
<dbReference type="OrthoDB" id="9777293at2"/>
<evidence type="ECO:0000256" key="1">
    <source>
        <dbReference type="ARBA" id="ARBA00022670"/>
    </source>
</evidence>
<dbReference type="EC" id="3.4.24.78" evidence="4"/>
<dbReference type="Pfam" id="PF03418">
    <property type="entry name" value="Peptidase_A25"/>
    <property type="match status" value="1"/>
</dbReference>
<dbReference type="Proteomes" id="UP000292927">
    <property type="component" value="Unassembled WGS sequence"/>
</dbReference>
<dbReference type="GO" id="GO:0004222">
    <property type="term" value="F:metalloendopeptidase activity"/>
    <property type="evidence" value="ECO:0007669"/>
    <property type="project" value="UniProtKB-UniRule"/>
</dbReference>
<comment type="caution">
    <text evidence="5">The sequence shown here is derived from an EMBL/GenBank/DDBJ whole genome shotgun (WGS) entry which is preliminary data.</text>
</comment>
<comment type="function">
    <text evidence="4">Initiates the rapid degradation of small, acid-soluble proteins during spore germination.</text>
</comment>
<name>A0A4Q7PN23_9FIRM</name>
<reference evidence="5 6" key="1">
    <citation type="submission" date="2019-02" db="EMBL/GenBank/DDBJ databases">
        <title>Genomic Encyclopedia of Type Strains, Phase IV (KMG-IV): sequencing the most valuable type-strain genomes for metagenomic binning, comparative biology and taxonomic classification.</title>
        <authorList>
            <person name="Goeker M."/>
        </authorList>
    </citation>
    <scope>NUCLEOTIDE SEQUENCE [LARGE SCALE GENOMIC DNA]</scope>
    <source>
        <strain evidence="5 6">DSM 29486</strain>
    </source>
</reference>
<dbReference type="Gene3D" id="3.40.50.1450">
    <property type="entry name" value="HybD-like"/>
    <property type="match status" value="1"/>
</dbReference>
<accession>A0A4Q7PN23</accession>
<dbReference type="InterPro" id="IPR023430">
    <property type="entry name" value="Pept_HybD-like_dom_sf"/>
</dbReference>
<dbReference type="RefSeq" id="WP_130432671.1">
    <property type="nucleotide sequence ID" value="NZ_SGXF01000001.1"/>
</dbReference>
<evidence type="ECO:0000313" key="5">
    <source>
        <dbReference type="EMBL" id="RZT02361.1"/>
    </source>
</evidence>
<sequence>MEQQQYETYTDLAVEVKESFPGDGGEIPGVVLEEEVLRDTKMKVTRVVIETREGSQAMQKPIGTYLTLESPYFSDGDSVHAERCGKILAEYVRELLPSGCKNVLAVGLGNQGLTADALGPRTIQHLWITRHLAESDAGTALCGMVPGVMGQTGMESAEMIRGVIREVQPDALIVIDALAARSASRLGTTIQLSDTGIHPGSGVGNHRDGITQGSMGVPVIAVGVPTVVGTATIACDTLDALTQMLEQNKSTRQLGKNIREFAPAEKYRLVRELLEPRLSAMFVMPKDMDVLVGELSELLAEGINRAVLGAAG</sequence>
<feature type="propeptide" id="PRO_5021051793" evidence="4">
    <location>
        <begin position="1"/>
        <end position="11"/>
    </location>
</feature>
<comment type="catalytic activity">
    <reaction evidence="4">
        <text>Endopeptidase action with P4 Glu or Asp, P1 preferably Glu &gt; Asp, P1' hydrophobic and P2' Ala.</text>
        <dbReference type="EC" id="3.4.24.78"/>
    </reaction>
</comment>
<dbReference type="InterPro" id="IPR005080">
    <property type="entry name" value="Peptidase_A25"/>
</dbReference>
<proteinExistence type="inferred from homology"/>
<dbReference type="AlphaFoldDB" id="A0A4Q7PN23"/>
<evidence type="ECO:0000256" key="3">
    <source>
        <dbReference type="ARBA" id="ARBA00023145"/>
    </source>
</evidence>
<evidence type="ECO:0000313" key="6">
    <source>
        <dbReference type="Proteomes" id="UP000292927"/>
    </source>
</evidence>
<keyword evidence="2 4" id="KW-0378">Hydrolase</keyword>
<dbReference type="EMBL" id="SGXF01000001">
    <property type="protein sequence ID" value="RZT02361.1"/>
    <property type="molecule type" value="Genomic_DNA"/>
</dbReference>
<organism evidence="5 6">
    <name type="scientific">Cuneatibacter caecimuris</name>
    <dbReference type="NCBI Taxonomy" id="1796618"/>
    <lineage>
        <taxon>Bacteria</taxon>
        <taxon>Bacillati</taxon>
        <taxon>Bacillota</taxon>
        <taxon>Clostridia</taxon>
        <taxon>Lachnospirales</taxon>
        <taxon>Lachnospiraceae</taxon>
        <taxon>Cuneatibacter</taxon>
    </lineage>
</organism>
<keyword evidence="6" id="KW-1185">Reference proteome</keyword>
<dbReference type="GO" id="GO:0009847">
    <property type="term" value="P:spore germination"/>
    <property type="evidence" value="ECO:0007669"/>
    <property type="project" value="UniProtKB-UniRule"/>
</dbReference>
<comment type="similarity">
    <text evidence="4">Belongs to the peptidase A25 family.</text>
</comment>
<comment type="subunit">
    <text evidence="4">Homotetramer.</text>
</comment>
<keyword evidence="1 4" id="KW-0645">Protease</keyword>
<feature type="chain" id="PRO_5023322778" description="Germination protease" evidence="4">
    <location>
        <begin position="12"/>
        <end position="312"/>
    </location>
</feature>
<gene>
    <name evidence="4" type="primary">gpr</name>
    <name evidence="5" type="ORF">EV209_0474</name>
</gene>